<protein>
    <submittedName>
        <fullName evidence="2">Uncharacterized protein</fullName>
    </submittedName>
</protein>
<dbReference type="Proteomes" id="UP001454036">
    <property type="component" value="Unassembled WGS sequence"/>
</dbReference>
<keyword evidence="3" id="KW-1185">Reference proteome</keyword>
<name>A0AAV3P0W3_LITER</name>
<organism evidence="2 3">
    <name type="scientific">Lithospermum erythrorhizon</name>
    <name type="common">Purple gromwell</name>
    <name type="synonym">Lithospermum officinale var. erythrorhizon</name>
    <dbReference type="NCBI Taxonomy" id="34254"/>
    <lineage>
        <taxon>Eukaryota</taxon>
        <taxon>Viridiplantae</taxon>
        <taxon>Streptophyta</taxon>
        <taxon>Embryophyta</taxon>
        <taxon>Tracheophyta</taxon>
        <taxon>Spermatophyta</taxon>
        <taxon>Magnoliopsida</taxon>
        <taxon>eudicotyledons</taxon>
        <taxon>Gunneridae</taxon>
        <taxon>Pentapetalae</taxon>
        <taxon>asterids</taxon>
        <taxon>lamiids</taxon>
        <taxon>Boraginales</taxon>
        <taxon>Boraginaceae</taxon>
        <taxon>Boraginoideae</taxon>
        <taxon>Lithospermeae</taxon>
        <taxon>Lithospermum</taxon>
    </lineage>
</organism>
<sequence>MASRKPYLVKDIVASAEIALVEKTLNKVGCLSVGVTPNLNLFGETFNILHQGVLSYFQIHPGVVNMLYSENPSKVNPNRWHSKLLVLKRENVLIPSKVNYKAIVTGKALVNQKAVIPKKSKAKEPSPTVTLSASVTPASVTPRLTSQEIESGSFRDPPSDEPQILPAWSIGALPRPRVVGRSAQGRVTKVITHFLLRYVPEAAKATIDAKALEREKSSFGNVLRQMREERDSAIDEKNKAVEKYDGLVISHAVSEGKQKAEMGVLSSSLEASRTDLARVKTSLQESVLEKEALALKLFEAEKSAINAVHTFKSSHEYQELLKDNMATLVWEFYQGVAQDFPRIDAHFKKYVTALGDEYVIVLFEDLPDEEDEEDEDDEDAGGSDRMINFFSRELLEFIGPWTYDLPDPIGSFPFGFELALVLGLARLHDLED</sequence>
<reference evidence="2 3" key="1">
    <citation type="submission" date="2024-01" db="EMBL/GenBank/DDBJ databases">
        <title>The complete chloroplast genome sequence of Lithospermum erythrorhizon: insights into the phylogenetic relationship among Boraginaceae species and the maternal lineages of purple gromwells.</title>
        <authorList>
            <person name="Okada T."/>
            <person name="Watanabe K."/>
        </authorList>
    </citation>
    <scope>NUCLEOTIDE SEQUENCE [LARGE SCALE GENOMIC DNA]</scope>
</reference>
<keyword evidence="1" id="KW-0175">Coiled coil</keyword>
<evidence type="ECO:0000313" key="2">
    <source>
        <dbReference type="EMBL" id="GAA0145319.1"/>
    </source>
</evidence>
<dbReference type="EMBL" id="BAABME010000763">
    <property type="protein sequence ID" value="GAA0145319.1"/>
    <property type="molecule type" value="Genomic_DNA"/>
</dbReference>
<dbReference type="AlphaFoldDB" id="A0AAV3P0W3"/>
<evidence type="ECO:0000256" key="1">
    <source>
        <dbReference type="SAM" id="Coils"/>
    </source>
</evidence>
<proteinExistence type="predicted"/>
<comment type="caution">
    <text evidence="2">The sequence shown here is derived from an EMBL/GenBank/DDBJ whole genome shotgun (WGS) entry which is preliminary data.</text>
</comment>
<evidence type="ECO:0000313" key="3">
    <source>
        <dbReference type="Proteomes" id="UP001454036"/>
    </source>
</evidence>
<feature type="coiled-coil region" evidence="1">
    <location>
        <begin position="209"/>
        <end position="243"/>
    </location>
</feature>
<accession>A0AAV3P0W3</accession>
<gene>
    <name evidence="2" type="ORF">LIER_05540</name>
</gene>